<dbReference type="InterPro" id="IPR043129">
    <property type="entry name" value="ATPase_NBD"/>
</dbReference>
<dbReference type="PROSITE" id="PS00432">
    <property type="entry name" value="ACTINS_2"/>
    <property type="match status" value="1"/>
</dbReference>
<keyword evidence="1" id="KW-0206">Cytoskeleton</keyword>
<dbReference type="AlphaFoldDB" id="A0A183BWS5"/>
<dbReference type="PANTHER" id="PTHR11937">
    <property type="entry name" value="ACTIN"/>
    <property type="match status" value="1"/>
</dbReference>
<sequence length="397" mass="44020">MSGGVYGGDDVGALVFDPGSHSFRVGYGGEEFPRYDIPARIGVRPLPNVVDDPSSQTTTDATIEEVATGRKQQQRDGIKFEQYIGTTRLNLPRADMEVKPYMREGMVEDWDLFEKMLDYIYGPLEPKGKTAAPDGAGVRKIRRACLLFGQECCAAVVKSPVGGDFIVDQCRKMLVKEGVGIVPYYKVASKREVKEGDAPIWTTRANLPPVTQSYESYMSTQVVEDLIQSILQLCEAPIDYEFMDKLPAVQYGFPCGYRRDFHAERAKIPEALFDLKHADLSETERATLMSVAQVALTSCNTCDIDIRPSLYSNLIVTGGNSLIVGFTDRLNHDLAQNCPSTIKIRVSNPNYSTSTERRFGAWIGGSIVSSLGTFQQLWISKGEYEESGKSIVERKCP</sequence>
<dbReference type="Gene3D" id="3.30.420.40">
    <property type="match status" value="3"/>
</dbReference>
<dbReference type="Proteomes" id="UP000050741">
    <property type="component" value="Unassembled WGS sequence"/>
</dbReference>
<dbReference type="Gene3D" id="3.90.640.10">
    <property type="entry name" value="Actin, Chain A, domain 4"/>
    <property type="match status" value="1"/>
</dbReference>
<dbReference type="InterPro" id="IPR004000">
    <property type="entry name" value="Actin"/>
</dbReference>
<dbReference type="SMART" id="SM00268">
    <property type="entry name" value="ACTIN"/>
    <property type="match status" value="1"/>
</dbReference>
<dbReference type="Pfam" id="PF00022">
    <property type="entry name" value="Actin"/>
    <property type="match status" value="2"/>
</dbReference>
<keyword evidence="1" id="KW-0963">Cytoplasm</keyword>
<evidence type="ECO:0000313" key="3">
    <source>
        <dbReference type="Proteomes" id="UP000050741"/>
    </source>
</evidence>
<keyword evidence="3" id="KW-1185">Reference proteome</keyword>
<name>A0A183BWS5_GLOPA</name>
<evidence type="ECO:0000256" key="2">
    <source>
        <dbReference type="RuleBase" id="RU000487"/>
    </source>
</evidence>
<reference evidence="3" key="2">
    <citation type="submission" date="2014-05" db="EMBL/GenBank/DDBJ databases">
        <title>The genome and life-stage specific transcriptomes of Globodera pallida elucidate key aspects of plant parasitism by a cyst nematode.</title>
        <authorList>
            <person name="Cotton J.A."/>
            <person name="Lilley C.J."/>
            <person name="Jones L.M."/>
            <person name="Kikuchi T."/>
            <person name="Reid A.J."/>
            <person name="Thorpe P."/>
            <person name="Tsai I.J."/>
            <person name="Beasley H."/>
            <person name="Blok V."/>
            <person name="Cock P.J.A."/>
            <person name="Van den Akker S.E."/>
            <person name="Holroyd N."/>
            <person name="Hunt M."/>
            <person name="Mantelin S."/>
            <person name="Naghra H."/>
            <person name="Pain A."/>
            <person name="Palomares-Rius J.E."/>
            <person name="Zarowiecki M."/>
            <person name="Berriman M."/>
            <person name="Jones J.T."/>
            <person name="Urwin P.E."/>
        </authorList>
    </citation>
    <scope>NUCLEOTIDE SEQUENCE [LARGE SCALE GENOMIC DNA]</scope>
    <source>
        <strain evidence="3">Lindley</strain>
    </source>
</reference>
<comment type="similarity">
    <text evidence="2">Belongs to the actin family.</text>
</comment>
<protein>
    <submittedName>
        <fullName evidence="4">Actin-related protein 4</fullName>
    </submittedName>
</protein>
<dbReference type="WBParaSite" id="GPLIN_000506400">
    <property type="protein sequence ID" value="GPLIN_000506400"/>
    <property type="gene ID" value="GPLIN_000506400"/>
</dbReference>
<evidence type="ECO:0000256" key="1">
    <source>
        <dbReference type="ARBA" id="ARBA00023212"/>
    </source>
</evidence>
<proteinExistence type="inferred from homology"/>
<organism evidence="3 4">
    <name type="scientific">Globodera pallida</name>
    <name type="common">Potato cyst nematode worm</name>
    <name type="synonym">Heterodera pallida</name>
    <dbReference type="NCBI Taxonomy" id="36090"/>
    <lineage>
        <taxon>Eukaryota</taxon>
        <taxon>Metazoa</taxon>
        <taxon>Ecdysozoa</taxon>
        <taxon>Nematoda</taxon>
        <taxon>Chromadorea</taxon>
        <taxon>Rhabditida</taxon>
        <taxon>Tylenchina</taxon>
        <taxon>Tylenchomorpha</taxon>
        <taxon>Tylenchoidea</taxon>
        <taxon>Heteroderidae</taxon>
        <taxon>Heteroderinae</taxon>
        <taxon>Globodera</taxon>
    </lineage>
</organism>
<evidence type="ECO:0000313" key="4">
    <source>
        <dbReference type="WBParaSite" id="GPLIN_000506400"/>
    </source>
</evidence>
<dbReference type="InterPro" id="IPR004001">
    <property type="entry name" value="Actin_CS"/>
</dbReference>
<reference evidence="3" key="1">
    <citation type="submission" date="2013-12" db="EMBL/GenBank/DDBJ databases">
        <authorList>
            <person name="Aslett M."/>
        </authorList>
    </citation>
    <scope>NUCLEOTIDE SEQUENCE [LARGE SCALE GENOMIC DNA]</scope>
    <source>
        <strain evidence="3">Lindley</strain>
    </source>
</reference>
<dbReference type="SUPFAM" id="SSF53067">
    <property type="entry name" value="Actin-like ATPase domain"/>
    <property type="match status" value="2"/>
</dbReference>
<accession>A0A183BWS5</accession>
<reference evidence="4" key="3">
    <citation type="submission" date="2016-06" db="UniProtKB">
        <authorList>
            <consortium name="WormBaseParasite"/>
        </authorList>
    </citation>
    <scope>IDENTIFICATION</scope>
</reference>